<sequence>MQKRIEIKETLVNSQQLQLLADEVAFSLEEVQASNQMLVDSDQLSFIYKLETATEFVYVSISHSFWSAIKNAVEEKKAIVLVVGKIALLLTQFAEELQYLVENIKDNANYGEDMEKKVTEVFFA</sequence>
<dbReference type="Pfam" id="PF19785">
    <property type="entry name" value="UPF0738"/>
    <property type="match status" value="1"/>
</dbReference>
<accession>A0A223KMS4</accession>
<gene>
    <name evidence="1" type="ORF">BC6307_04675</name>
</gene>
<dbReference type="RefSeq" id="WP_066421482.1">
    <property type="nucleotide sequence ID" value="NZ_CP018866.1"/>
</dbReference>
<organism evidence="1 2">
    <name type="scientific">Sutcliffiella cohnii</name>
    <dbReference type="NCBI Taxonomy" id="33932"/>
    <lineage>
        <taxon>Bacteria</taxon>
        <taxon>Bacillati</taxon>
        <taxon>Bacillota</taxon>
        <taxon>Bacilli</taxon>
        <taxon>Bacillales</taxon>
        <taxon>Bacillaceae</taxon>
        <taxon>Sutcliffiella</taxon>
    </lineage>
</organism>
<protein>
    <submittedName>
        <fullName evidence="1">Uncharacterized protein</fullName>
    </submittedName>
</protein>
<name>A0A223KMS4_9BACI</name>
<dbReference type="AlphaFoldDB" id="A0A223KMS4"/>
<evidence type="ECO:0000313" key="2">
    <source>
        <dbReference type="Proteomes" id="UP000215224"/>
    </source>
</evidence>
<dbReference type="InterPro" id="IPR020908">
    <property type="entry name" value="UPF0738"/>
</dbReference>
<dbReference type="EMBL" id="CP018866">
    <property type="protein sequence ID" value="AST90623.1"/>
    <property type="molecule type" value="Genomic_DNA"/>
</dbReference>
<evidence type="ECO:0000313" key="1">
    <source>
        <dbReference type="EMBL" id="AST90623.1"/>
    </source>
</evidence>
<dbReference type="Proteomes" id="UP000215224">
    <property type="component" value="Chromosome"/>
</dbReference>
<keyword evidence="2" id="KW-1185">Reference proteome</keyword>
<dbReference type="KEGG" id="bcoh:BC6307_04675"/>
<dbReference type="STRING" id="1314751.GCA_001591425_04806"/>
<proteinExistence type="predicted"/>
<reference evidence="1 2" key="1">
    <citation type="submission" date="2016-12" db="EMBL/GenBank/DDBJ databases">
        <title>The whole genome sequencing and assembly of Bacillus cohnii DSM 6307T strain.</title>
        <authorList>
            <person name="Lee Y.-J."/>
            <person name="Yi H."/>
            <person name="Bahn Y.-S."/>
            <person name="Kim J.F."/>
            <person name="Lee D.-W."/>
        </authorList>
    </citation>
    <scope>NUCLEOTIDE SEQUENCE [LARGE SCALE GENOMIC DNA]</scope>
    <source>
        <strain evidence="1 2">DSM 6307</strain>
    </source>
</reference>